<evidence type="ECO:0000313" key="1">
    <source>
        <dbReference type="EMBL" id="KAH0554962.1"/>
    </source>
</evidence>
<gene>
    <name evidence="1" type="ORF">KQX54_014175</name>
</gene>
<keyword evidence="2" id="KW-1185">Reference proteome</keyword>
<organism evidence="1 2">
    <name type="scientific">Cotesia glomerata</name>
    <name type="common">Lepidopteran parasitic wasp</name>
    <name type="synonym">Apanteles glomeratus</name>
    <dbReference type="NCBI Taxonomy" id="32391"/>
    <lineage>
        <taxon>Eukaryota</taxon>
        <taxon>Metazoa</taxon>
        <taxon>Ecdysozoa</taxon>
        <taxon>Arthropoda</taxon>
        <taxon>Hexapoda</taxon>
        <taxon>Insecta</taxon>
        <taxon>Pterygota</taxon>
        <taxon>Neoptera</taxon>
        <taxon>Endopterygota</taxon>
        <taxon>Hymenoptera</taxon>
        <taxon>Apocrita</taxon>
        <taxon>Ichneumonoidea</taxon>
        <taxon>Braconidae</taxon>
        <taxon>Microgastrinae</taxon>
        <taxon>Cotesia</taxon>
    </lineage>
</organism>
<dbReference type="Proteomes" id="UP000826195">
    <property type="component" value="Unassembled WGS sequence"/>
</dbReference>
<evidence type="ECO:0000313" key="2">
    <source>
        <dbReference type="Proteomes" id="UP000826195"/>
    </source>
</evidence>
<comment type="caution">
    <text evidence="1">The sequence shown here is derived from an EMBL/GenBank/DDBJ whole genome shotgun (WGS) entry which is preliminary data.</text>
</comment>
<dbReference type="AlphaFoldDB" id="A0AAV7IT51"/>
<proteinExistence type="predicted"/>
<dbReference type="EMBL" id="JAHXZJ010001119">
    <property type="protein sequence ID" value="KAH0554962.1"/>
    <property type="molecule type" value="Genomic_DNA"/>
</dbReference>
<reference evidence="1 2" key="1">
    <citation type="journal article" date="2021" name="J. Hered.">
        <title>A chromosome-level genome assembly of the parasitoid wasp, Cotesia glomerata (Hymenoptera: Braconidae).</title>
        <authorList>
            <person name="Pinto B.J."/>
            <person name="Weis J.J."/>
            <person name="Gamble T."/>
            <person name="Ode P.J."/>
            <person name="Paul R."/>
            <person name="Zaspel J.M."/>
        </authorList>
    </citation>
    <scope>NUCLEOTIDE SEQUENCE [LARGE SCALE GENOMIC DNA]</scope>
    <source>
        <strain evidence="1">CgM1</strain>
    </source>
</reference>
<name>A0AAV7IT51_COTGL</name>
<accession>A0AAV7IT51</accession>
<protein>
    <submittedName>
        <fullName evidence="1">Uncharacterized protein</fullName>
    </submittedName>
</protein>
<sequence>MLSGTDEANNRIWGLSCSCSHYGVPATLETNLSVYNTILTRYKSRARNVGSPQGFACTMLEHPKCSARRERGRMIKERI</sequence>